<evidence type="ECO:0000256" key="1">
    <source>
        <dbReference type="SAM" id="SignalP"/>
    </source>
</evidence>
<reference evidence="2 3" key="1">
    <citation type="journal article" date="2014" name="BMC Genomics">
        <title>Comparative genomics of the major fungal agents of human and animal Sporotrichosis: Sporothrix schenckii and Sporothrix brasiliensis.</title>
        <authorList>
            <person name="Teixeira M.M."/>
            <person name="de Almeida L.G."/>
            <person name="Kubitschek-Barreira P."/>
            <person name="Alves F.L."/>
            <person name="Kioshima E.S."/>
            <person name="Abadio A.K."/>
            <person name="Fernandes L."/>
            <person name="Derengowski L.S."/>
            <person name="Ferreira K.S."/>
            <person name="Souza R.C."/>
            <person name="Ruiz J.C."/>
            <person name="de Andrade N.C."/>
            <person name="Paes H.C."/>
            <person name="Nicola A.M."/>
            <person name="Albuquerque P."/>
            <person name="Gerber A.L."/>
            <person name="Martins V.P."/>
            <person name="Peconick L.D."/>
            <person name="Neto A.V."/>
            <person name="Chaucanez C.B."/>
            <person name="Silva P.A."/>
            <person name="Cunha O.L."/>
            <person name="de Oliveira F.F."/>
            <person name="dos Santos T.C."/>
            <person name="Barros A.L."/>
            <person name="Soares M.A."/>
            <person name="de Oliveira L.M."/>
            <person name="Marini M.M."/>
            <person name="Villalobos-Duno H."/>
            <person name="Cunha M.M."/>
            <person name="de Hoog S."/>
            <person name="da Silveira J.F."/>
            <person name="Henrissat B."/>
            <person name="Nino-Vega G.A."/>
            <person name="Cisalpino P.S."/>
            <person name="Mora-Montes H.M."/>
            <person name="Almeida S.R."/>
            <person name="Stajich J.E."/>
            <person name="Lopes-Bezerra L.M."/>
            <person name="Vasconcelos A.T."/>
            <person name="Felipe M.S."/>
        </authorList>
    </citation>
    <scope>NUCLEOTIDE SEQUENCE [LARGE SCALE GENOMIC DNA]</scope>
    <source>
        <strain evidence="2 3">5110</strain>
    </source>
</reference>
<dbReference type="EMBL" id="AWTV01000006">
    <property type="protein sequence ID" value="KIH93080.1"/>
    <property type="molecule type" value="Genomic_DNA"/>
</dbReference>
<dbReference type="VEuPathDB" id="FungiDB:SPBR_03325"/>
<keyword evidence="3" id="KW-1185">Reference proteome</keyword>
<evidence type="ECO:0000313" key="3">
    <source>
        <dbReference type="Proteomes" id="UP000031575"/>
    </source>
</evidence>
<dbReference type="Proteomes" id="UP000031575">
    <property type="component" value="Unassembled WGS sequence"/>
</dbReference>
<name>A0A0C2J237_9PEZI</name>
<organism evidence="2 3">
    <name type="scientific">Sporothrix brasiliensis 5110</name>
    <dbReference type="NCBI Taxonomy" id="1398154"/>
    <lineage>
        <taxon>Eukaryota</taxon>
        <taxon>Fungi</taxon>
        <taxon>Dikarya</taxon>
        <taxon>Ascomycota</taxon>
        <taxon>Pezizomycotina</taxon>
        <taxon>Sordariomycetes</taxon>
        <taxon>Sordariomycetidae</taxon>
        <taxon>Ophiostomatales</taxon>
        <taxon>Ophiostomataceae</taxon>
        <taxon>Sporothrix</taxon>
    </lineage>
</organism>
<dbReference type="GO" id="GO:0005199">
    <property type="term" value="F:structural constituent of cell wall"/>
    <property type="evidence" value="ECO:0007669"/>
    <property type="project" value="InterPro"/>
</dbReference>
<proteinExistence type="predicted"/>
<dbReference type="PANTHER" id="PTHR35523:SF1">
    <property type="entry name" value="CELL WALL PROTEIN SED1"/>
    <property type="match status" value="1"/>
</dbReference>
<dbReference type="GeneID" id="63676548"/>
<dbReference type="RefSeq" id="XP_040621090.1">
    <property type="nucleotide sequence ID" value="XM_040761627.1"/>
</dbReference>
<sequence>MKFSVASLLALATAVSAGSNVTYTTEVVTALTTYCPEATTLTHNGKTYTITSATTLTITDCPCTVTKPVTTATTVSCTTPYNNATVTHTKGTASYTPTQSAVVTAGAGKVMLSGAAGVIAVGAAILL</sequence>
<evidence type="ECO:0000313" key="2">
    <source>
        <dbReference type="EMBL" id="KIH93080.1"/>
    </source>
</evidence>
<dbReference type="OrthoDB" id="10513911at2759"/>
<keyword evidence="1" id="KW-0732">Signal</keyword>
<dbReference type="PANTHER" id="PTHR35523">
    <property type="entry name" value="CELL WALL PROTEIN SED1"/>
    <property type="match status" value="1"/>
</dbReference>
<dbReference type="GO" id="GO:0031505">
    <property type="term" value="P:fungal-type cell wall organization"/>
    <property type="evidence" value="ECO:0007669"/>
    <property type="project" value="InterPro"/>
</dbReference>
<protein>
    <submittedName>
        <fullName evidence="2">Clock-controlled protein 6</fullName>
    </submittedName>
</protein>
<feature type="signal peptide" evidence="1">
    <location>
        <begin position="1"/>
        <end position="17"/>
    </location>
</feature>
<dbReference type="InterPro" id="IPR038843">
    <property type="entry name" value="Sed1/Spi1"/>
</dbReference>
<dbReference type="GO" id="GO:0009277">
    <property type="term" value="C:fungal-type cell wall"/>
    <property type="evidence" value="ECO:0007669"/>
    <property type="project" value="TreeGrafter"/>
</dbReference>
<dbReference type="HOGENOM" id="CLU_092869_4_0_1"/>
<comment type="caution">
    <text evidence="2">The sequence shown here is derived from an EMBL/GenBank/DDBJ whole genome shotgun (WGS) entry which is preliminary data.</text>
</comment>
<feature type="chain" id="PRO_5002162933" evidence="1">
    <location>
        <begin position="18"/>
        <end position="127"/>
    </location>
</feature>
<accession>A0A0C2J237</accession>
<dbReference type="AlphaFoldDB" id="A0A0C2J237"/>
<gene>
    <name evidence="2" type="ORF">SPBR_03325</name>
</gene>